<comment type="caution">
    <text evidence="2">The sequence shown here is derived from an EMBL/GenBank/DDBJ whole genome shotgun (WGS) entry which is preliminary data.</text>
</comment>
<feature type="transmembrane region" description="Helical" evidence="1">
    <location>
        <begin position="37"/>
        <end position="60"/>
    </location>
</feature>
<protein>
    <submittedName>
        <fullName evidence="2">Uncharacterized protein</fullName>
    </submittedName>
</protein>
<dbReference type="EMBL" id="BSNI01000002">
    <property type="protein sequence ID" value="GLQ17141.1"/>
    <property type="molecule type" value="Genomic_DNA"/>
</dbReference>
<dbReference type="RefSeq" id="WP_284363069.1">
    <property type="nucleotide sequence ID" value="NZ_BSNI01000002.1"/>
</dbReference>
<dbReference type="Proteomes" id="UP001161405">
    <property type="component" value="Unassembled WGS sequence"/>
</dbReference>
<gene>
    <name evidence="2" type="ORF">GCM10007879_13900</name>
</gene>
<reference evidence="2" key="1">
    <citation type="journal article" date="2014" name="Int. J. Syst. Evol. Microbiol.">
        <title>Complete genome of a new Firmicutes species belonging to the dominant human colonic microbiota ('Ruminococcus bicirculans') reveals two chromosomes and a selective capacity to utilize plant glucans.</title>
        <authorList>
            <consortium name="NISC Comparative Sequencing Program"/>
            <person name="Wegmann U."/>
            <person name="Louis P."/>
            <person name="Goesmann A."/>
            <person name="Henrissat B."/>
            <person name="Duncan S.H."/>
            <person name="Flint H.J."/>
        </authorList>
    </citation>
    <scope>NUCLEOTIDE SEQUENCE</scope>
    <source>
        <strain evidence="2">NBRC 107169</strain>
    </source>
</reference>
<feature type="transmembrane region" description="Helical" evidence="1">
    <location>
        <begin position="12"/>
        <end position="31"/>
    </location>
</feature>
<sequence length="63" mass="6872">MSVLARADWTFGAFWAVFTGVLFGAASVFVLERPLDLDFILTNIALWTVGGIVMAVAIGLKRR</sequence>
<proteinExistence type="predicted"/>
<keyword evidence="1" id="KW-0472">Membrane</keyword>
<evidence type="ECO:0000256" key="1">
    <source>
        <dbReference type="SAM" id="Phobius"/>
    </source>
</evidence>
<keyword evidence="1" id="KW-0812">Transmembrane</keyword>
<organism evidence="2 3">
    <name type="scientific">Maritalea porphyrae</name>
    <dbReference type="NCBI Taxonomy" id="880732"/>
    <lineage>
        <taxon>Bacteria</taxon>
        <taxon>Pseudomonadati</taxon>
        <taxon>Pseudomonadota</taxon>
        <taxon>Alphaproteobacteria</taxon>
        <taxon>Hyphomicrobiales</taxon>
        <taxon>Devosiaceae</taxon>
        <taxon>Maritalea</taxon>
    </lineage>
</organism>
<keyword evidence="3" id="KW-1185">Reference proteome</keyword>
<keyword evidence="1" id="KW-1133">Transmembrane helix</keyword>
<reference evidence="2" key="2">
    <citation type="submission" date="2023-01" db="EMBL/GenBank/DDBJ databases">
        <title>Draft genome sequence of Maritalea porphyrae strain NBRC 107169.</title>
        <authorList>
            <person name="Sun Q."/>
            <person name="Mori K."/>
        </authorList>
    </citation>
    <scope>NUCLEOTIDE SEQUENCE</scope>
    <source>
        <strain evidence="2">NBRC 107169</strain>
    </source>
</reference>
<evidence type="ECO:0000313" key="2">
    <source>
        <dbReference type="EMBL" id="GLQ17141.1"/>
    </source>
</evidence>
<accession>A0ABQ5UPC2</accession>
<name>A0ABQ5UPC2_9HYPH</name>
<evidence type="ECO:0000313" key="3">
    <source>
        <dbReference type="Proteomes" id="UP001161405"/>
    </source>
</evidence>